<comment type="caution">
    <text evidence="1">The sequence shown here is derived from an EMBL/GenBank/DDBJ whole genome shotgun (WGS) entry which is preliminary data.</text>
</comment>
<organism evidence="1 2">
    <name type="scientific">Aspergillus cavernicola</name>
    <dbReference type="NCBI Taxonomy" id="176166"/>
    <lineage>
        <taxon>Eukaryota</taxon>
        <taxon>Fungi</taxon>
        <taxon>Dikarya</taxon>
        <taxon>Ascomycota</taxon>
        <taxon>Pezizomycotina</taxon>
        <taxon>Eurotiomycetes</taxon>
        <taxon>Eurotiomycetidae</taxon>
        <taxon>Eurotiales</taxon>
        <taxon>Aspergillaceae</taxon>
        <taxon>Aspergillus</taxon>
        <taxon>Aspergillus subgen. Nidulantes</taxon>
    </lineage>
</organism>
<proteinExistence type="predicted"/>
<dbReference type="Proteomes" id="UP001610335">
    <property type="component" value="Unassembled WGS sequence"/>
</dbReference>
<gene>
    <name evidence="1" type="ORF">BDW59DRAFT_35092</name>
</gene>
<evidence type="ECO:0008006" key="3">
    <source>
        <dbReference type="Google" id="ProtNLM"/>
    </source>
</evidence>
<reference evidence="1 2" key="1">
    <citation type="submission" date="2024-07" db="EMBL/GenBank/DDBJ databases">
        <title>Section-level genome sequencing and comparative genomics of Aspergillus sections Usti and Cavernicolus.</title>
        <authorList>
            <consortium name="Lawrence Berkeley National Laboratory"/>
            <person name="Nybo J.L."/>
            <person name="Vesth T.C."/>
            <person name="Theobald S."/>
            <person name="Frisvad J.C."/>
            <person name="Larsen T.O."/>
            <person name="Kjaerboelling I."/>
            <person name="Rothschild-Mancinelli K."/>
            <person name="Lyhne E.K."/>
            <person name="Kogle M.E."/>
            <person name="Barry K."/>
            <person name="Clum A."/>
            <person name="Na H."/>
            <person name="Ledsgaard L."/>
            <person name="Lin J."/>
            <person name="Lipzen A."/>
            <person name="Kuo A."/>
            <person name="Riley R."/>
            <person name="Mondo S."/>
            <person name="LaButti K."/>
            <person name="Haridas S."/>
            <person name="Pangalinan J."/>
            <person name="Salamov A.A."/>
            <person name="Simmons B.A."/>
            <person name="Magnuson J.K."/>
            <person name="Chen J."/>
            <person name="Drula E."/>
            <person name="Henrissat B."/>
            <person name="Wiebenga A."/>
            <person name="Lubbers R.J."/>
            <person name="Gomes A.C."/>
            <person name="Makela M.R."/>
            <person name="Stajich J."/>
            <person name="Grigoriev I.V."/>
            <person name="Mortensen U.H."/>
            <person name="De vries R.P."/>
            <person name="Baker S.E."/>
            <person name="Andersen M.R."/>
        </authorList>
    </citation>
    <scope>NUCLEOTIDE SEQUENCE [LARGE SCALE GENOMIC DNA]</scope>
    <source>
        <strain evidence="1 2">CBS 600.67</strain>
    </source>
</reference>
<keyword evidence="2" id="KW-1185">Reference proteome</keyword>
<evidence type="ECO:0000313" key="1">
    <source>
        <dbReference type="EMBL" id="KAL2813076.1"/>
    </source>
</evidence>
<dbReference type="EMBL" id="JBFXLS010000152">
    <property type="protein sequence ID" value="KAL2813076.1"/>
    <property type="molecule type" value="Genomic_DNA"/>
</dbReference>
<name>A0ABR4HC86_9EURO</name>
<accession>A0ABR4HC86</accession>
<evidence type="ECO:0000313" key="2">
    <source>
        <dbReference type="Proteomes" id="UP001610335"/>
    </source>
</evidence>
<protein>
    <recommendedName>
        <fullName evidence="3">Ankyrin repeat-containing domain protein</fullName>
    </recommendedName>
</protein>
<sequence>MDMRIRDPRSVAVGAILRNESVEKPDPSTIWAADGLWEYRVLPNALPSTAYDRTARYFSWYATGLPQGSSDVTKLWCVPTKDTLISLCTQEIFGSFVMSVLHVVDDIGSVGIEEEIPLFRLRNDLLSMLLKSFTEYKLGSQQDALLCILPAIIPRLKSSSSQTALDAAKERAKHHRRQRNWTEAEAVLKWAWTMLTARWPILGDNIPDSELSREATISLGELYRYALRDPKARQFGIDGFQWLSTQKSSSGWGLAVSAERIIDRYYAIQQQCLARPQTYVADAVFVAVEKKDVTRTLVELTRQKQPLPPTERIGDALCLAAQQGWPEVVLALLELGANPDYNALDAS</sequence>